<feature type="domain" description="Mce/MlaD" evidence="2">
    <location>
        <begin position="44"/>
        <end position="123"/>
    </location>
</feature>
<evidence type="ECO:0000259" key="2">
    <source>
        <dbReference type="Pfam" id="PF02470"/>
    </source>
</evidence>
<evidence type="ECO:0000256" key="1">
    <source>
        <dbReference type="SAM" id="SignalP"/>
    </source>
</evidence>
<proteinExistence type="predicted"/>
<name>A0ABS1MFS2_9NOCA</name>
<dbReference type="EMBL" id="JAERRJ010000016">
    <property type="protein sequence ID" value="MBL1079406.1"/>
    <property type="molecule type" value="Genomic_DNA"/>
</dbReference>
<evidence type="ECO:0000313" key="3">
    <source>
        <dbReference type="EMBL" id="MBL1079406.1"/>
    </source>
</evidence>
<reference evidence="3 4" key="1">
    <citation type="submission" date="2021-01" db="EMBL/GenBank/DDBJ databases">
        <title>WGS of actinomycetes isolated from Thailand.</title>
        <authorList>
            <person name="Thawai C."/>
        </authorList>
    </citation>
    <scope>NUCLEOTIDE SEQUENCE [LARGE SCALE GENOMIC DNA]</scope>
    <source>
        <strain evidence="3 4">LPG 2</strain>
    </source>
</reference>
<comment type="caution">
    <text evidence="3">The sequence shown here is derived from an EMBL/GenBank/DDBJ whole genome shotgun (WGS) entry which is preliminary data.</text>
</comment>
<dbReference type="InterPro" id="IPR052336">
    <property type="entry name" value="MlaD_Phospholipid_Transporter"/>
</dbReference>
<dbReference type="PANTHER" id="PTHR33371:SF4">
    <property type="entry name" value="INTERMEMBRANE PHOSPHOLIPID TRANSPORT SYSTEM BINDING PROTEIN MLAD"/>
    <property type="match status" value="1"/>
</dbReference>
<evidence type="ECO:0000313" key="4">
    <source>
        <dbReference type="Proteomes" id="UP000602198"/>
    </source>
</evidence>
<organism evidence="3 4">
    <name type="scientific">Nocardia acididurans</name>
    <dbReference type="NCBI Taxonomy" id="2802282"/>
    <lineage>
        <taxon>Bacteria</taxon>
        <taxon>Bacillati</taxon>
        <taxon>Actinomycetota</taxon>
        <taxon>Actinomycetes</taxon>
        <taxon>Mycobacteriales</taxon>
        <taxon>Nocardiaceae</taxon>
        <taxon>Nocardia</taxon>
    </lineage>
</organism>
<protein>
    <submittedName>
        <fullName evidence="3">MCE family protein</fullName>
    </submittedName>
</protein>
<accession>A0ABS1MFS2</accession>
<sequence>MTRNSPARRALAGTALCVAALLPAGCGFNPATVPMPGAAVSGDTYDVHIQFASALNLPAQAKVMANGAKIGSLRSVTVIDPSAASPGRIDAVVAISSSVRIPRSSTAQLRQNTILGDIFIGLVTPVGDTGETIAPGGTIPLEQTKPALQVEDLLVGMSTFVGGGALHQVQEIINQANAALPQDKSETARIFDRMGANVEDLSGNLDVLDAALAAFQKDLRAVQDNPRELDALLSERGAVDIPADVAALVNTLGIVGSLGAIAESLSWLTPLLSAGDAAARAFVPLMLGDNPLDLSAPSNLNRLVALLRDKVVPYVEKGPKLTITGADTVSPVSTEEQVNAMVRALRMIGVVR</sequence>
<keyword evidence="1" id="KW-0732">Signal</keyword>
<dbReference type="RefSeq" id="WP_201955794.1">
    <property type="nucleotide sequence ID" value="NZ_JAERRJ010000016.1"/>
</dbReference>
<feature type="chain" id="PRO_5045761770" evidence="1">
    <location>
        <begin position="32"/>
        <end position="352"/>
    </location>
</feature>
<dbReference type="Pfam" id="PF02470">
    <property type="entry name" value="MlaD"/>
    <property type="match status" value="1"/>
</dbReference>
<dbReference type="Proteomes" id="UP000602198">
    <property type="component" value="Unassembled WGS sequence"/>
</dbReference>
<gene>
    <name evidence="3" type="ORF">JK358_33875</name>
</gene>
<dbReference type="PANTHER" id="PTHR33371">
    <property type="entry name" value="INTERMEMBRANE PHOSPHOLIPID TRANSPORT SYSTEM BINDING PROTEIN MLAD-RELATED"/>
    <property type="match status" value="1"/>
</dbReference>
<dbReference type="InterPro" id="IPR003399">
    <property type="entry name" value="Mce/MlaD"/>
</dbReference>
<keyword evidence="4" id="KW-1185">Reference proteome</keyword>
<feature type="signal peptide" evidence="1">
    <location>
        <begin position="1"/>
        <end position="31"/>
    </location>
</feature>